<keyword evidence="1" id="KW-0175">Coiled coil</keyword>
<evidence type="ECO:0000313" key="3">
    <source>
        <dbReference type="EMBL" id="EPQ55254.1"/>
    </source>
</evidence>
<sequence length="392" mass="43606">MRQRDEHWKARLDEAQRRADGLKAALAQRNRSFEELQARYASLERQWQDQAKLLTARTAESQAAQTFLTKADTLSVAEVRSMVGDLNTDIFQTAAKLAELVDLSIRAGGLGAEAQSAQAVLQRWLAKDLYDALATTQDISILQIAIQGVICGCCREIISRWPCSRSQSKGVKEGRECRAIYDTIRAHEVQAVAGRWRSLARGHMRQWDEGGQAEYDHYLPLVTSDVLQVYALTGCVSLEALSSTKGTVFKSLSEIIRFALRIRNTLGEEITSCDLEVVTAPQGQPFNPQCMDEDGGDESGQQDYSSDTQVLCTTQLGLSRTESVSSGGKKYQHRGEIVTNCKVALSSFLQPAEVPARALRDERRRRRENRAQRSDKTSESMSASSKGPRRTE</sequence>
<dbReference type="OrthoDB" id="3147752at2759"/>
<dbReference type="KEGG" id="gtr:GLOTRDRAFT_93752"/>
<dbReference type="Proteomes" id="UP000030669">
    <property type="component" value="Unassembled WGS sequence"/>
</dbReference>
<keyword evidence="4" id="KW-1185">Reference proteome</keyword>
<evidence type="ECO:0000256" key="2">
    <source>
        <dbReference type="SAM" id="MobiDB-lite"/>
    </source>
</evidence>
<dbReference type="AlphaFoldDB" id="S7RQR7"/>
<organism evidence="3 4">
    <name type="scientific">Gloeophyllum trabeum (strain ATCC 11539 / FP-39264 / Madison 617)</name>
    <name type="common">Brown rot fungus</name>
    <dbReference type="NCBI Taxonomy" id="670483"/>
    <lineage>
        <taxon>Eukaryota</taxon>
        <taxon>Fungi</taxon>
        <taxon>Dikarya</taxon>
        <taxon>Basidiomycota</taxon>
        <taxon>Agaricomycotina</taxon>
        <taxon>Agaricomycetes</taxon>
        <taxon>Gloeophyllales</taxon>
        <taxon>Gloeophyllaceae</taxon>
        <taxon>Gloeophyllum</taxon>
    </lineage>
</organism>
<reference evidence="3 4" key="1">
    <citation type="journal article" date="2012" name="Science">
        <title>The Paleozoic origin of enzymatic lignin decomposition reconstructed from 31 fungal genomes.</title>
        <authorList>
            <person name="Floudas D."/>
            <person name="Binder M."/>
            <person name="Riley R."/>
            <person name="Barry K."/>
            <person name="Blanchette R.A."/>
            <person name="Henrissat B."/>
            <person name="Martinez A.T."/>
            <person name="Otillar R."/>
            <person name="Spatafora J.W."/>
            <person name="Yadav J.S."/>
            <person name="Aerts A."/>
            <person name="Benoit I."/>
            <person name="Boyd A."/>
            <person name="Carlson A."/>
            <person name="Copeland A."/>
            <person name="Coutinho P.M."/>
            <person name="de Vries R.P."/>
            <person name="Ferreira P."/>
            <person name="Findley K."/>
            <person name="Foster B."/>
            <person name="Gaskell J."/>
            <person name="Glotzer D."/>
            <person name="Gorecki P."/>
            <person name="Heitman J."/>
            <person name="Hesse C."/>
            <person name="Hori C."/>
            <person name="Igarashi K."/>
            <person name="Jurgens J.A."/>
            <person name="Kallen N."/>
            <person name="Kersten P."/>
            <person name="Kohler A."/>
            <person name="Kuees U."/>
            <person name="Kumar T.K.A."/>
            <person name="Kuo A."/>
            <person name="LaButti K."/>
            <person name="Larrondo L.F."/>
            <person name="Lindquist E."/>
            <person name="Ling A."/>
            <person name="Lombard V."/>
            <person name="Lucas S."/>
            <person name="Lundell T."/>
            <person name="Martin R."/>
            <person name="McLaughlin D.J."/>
            <person name="Morgenstern I."/>
            <person name="Morin E."/>
            <person name="Murat C."/>
            <person name="Nagy L.G."/>
            <person name="Nolan M."/>
            <person name="Ohm R.A."/>
            <person name="Patyshakuliyeva A."/>
            <person name="Rokas A."/>
            <person name="Ruiz-Duenas F.J."/>
            <person name="Sabat G."/>
            <person name="Salamov A."/>
            <person name="Samejima M."/>
            <person name="Schmutz J."/>
            <person name="Slot J.C."/>
            <person name="St John F."/>
            <person name="Stenlid J."/>
            <person name="Sun H."/>
            <person name="Sun S."/>
            <person name="Syed K."/>
            <person name="Tsang A."/>
            <person name="Wiebenga A."/>
            <person name="Young D."/>
            <person name="Pisabarro A."/>
            <person name="Eastwood D.C."/>
            <person name="Martin F."/>
            <person name="Cullen D."/>
            <person name="Grigoriev I.V."/>
            <person name="Hibbett D.S."/>
        </authorList>
    </citation>
    <scope>NUCLEOTIDE SEQUENCE [LARGE SCALE GENOMIC DNA]</scope>
    <source>
        <strain evidence="3 4">ATCC 11539</strain>
    </source>
</reference>
<name>S7RQR7_GLOTA</name>
<evidence type="ECO:0000256" key="1">
    <source>
        <dbReference type="SAM" id="Coils"/>
    </source>
</evidence>
<feature type="region of interest" description="Disordered" evidence="2">
    <location>
        <begin position="284"/>
        <end position="306"/>
    </location>
</feature>
<dbReference type="HOGENOM" id="CLU_031481_1_1_1"/>
<feature type="compositionally biased region" description="Basic and acidic residues" evidence="2">
    <location>
        <begin position="369"/>
        <end position="378"/>
    </location>
</feature>
<dbReference type="EMBL" id="KB469302">
    <property type="protein sequence ID" value="EPQ55254.1"/>
    <property type="molecule type" value="Genomic_DNA"/>
</dbReference>
<proteinExistence type="predicted"/>
<dbReference type="GeneID" id="19309544"/>
<dbReference type="OMA" id="SIMAYEY"/>
<protein>
    <submittedName>
        <fullName evidence="3">Uncharacterized protein</fullName>
    </submittedName>
</protein>
<feature type="coiled-coil region" evidence="1">
    <location>
        <begin position="12"/>
        <end position="46"/>
    </location>
</feature>
<gene>
    <name evidence="3" type="ORF">GLOTRDRAFT_93752</name>
</gene>
<dbReference type="eggNOG" id="ENOG502SSCY">
    <property type="taxonomic scope" value="Eukaryota"/>
</dbReference>
<feature type="region of interest" description="Disordered" evidence="2">
    <location>
        <begin position="353"/>
        <end position="392"/>
    </location>
</feature>
<dbReference type="RefSeq" id="XP_007866403.1">
    <property type="nucleotide sequence ID" value="XM_007868212.1"/>
</dbReference>
<evidence type="ECO:0000313" key="4">
    <source>
        <dbReference type="Proteomes" id="UP000030669"/>
    </source>
</evidence>
<dbReference type="STRING" id="670483.S7RQR7"/>
<accession>S7RQR7</accession>